<evidence type="ECO:0000256" key="3">
    <source>
        <dbReference type="ARBA" id="ARBA00012438"/>
    </source>
</evidence>
<sequence length="460" mass="50010">MHRTRIFQTASFRRTIGAAGILALALLLMAGFFYRETVGYLTKQIDDSLIGDARSFARDDPASLPARIEKALAIDKRQEKAFGIFSADRTRLAGNIAILPSTLPELDIPTTLVLSLDNGAEKRSESVRGVATILTNGSILILGRATASLDEIKEIVARAMALAIIPAIALSLIGGLVMSRAMLRRVEAVRRACSSIMEGHFDRRLPVHKRQDEFDKLSVIVNTMLDEIERLIAEVKGVGDSIAHDLRTPLTRLRARLERSLRAISGDAPVRAAMQKSLADIDQLLATIAALMRIAEVEQSRRRENFSRVDLGDIVTALAEFYGPIAEEGGLDFAVVCQPAVPIDADGDLLFEALANLVDNAIKFTPPGGRVGLELVGTPTAAVVRVWDTGPGIPFEERGNVLRRFYRLDRSRHDPGYGLGLSLVAAIARLHQFSLSLRDHEGGGLSAELSCPAARVSNRL</sequence>
<evidence type="ECO:0000256" key="9">
    <source>
        <dbReference type="ARBA" id="ARBA00023012"/>
    </source>
</evidence>
<organism evidence="13 14">
    <name type="scientific">Mesorhizobium japonicum (strain LMG 29417 / CECT 9101 / MAFF 303099)</name>
    <name type="common">Mesorhizobium loti (strain MAFF 303099)</name>
    <dbReference type="NCBI Taxonomy" id="266835"/>
    <lineage>
        <taxon>Bacteria</taxon>
        <taxon>Pseudomonadati</taxon>
        <taxon>Pseudomonadota</taxon>
        <taxon>Alphaproteobacteria</taxon>
        <taxon>Hyphomicrobiales</taxon>
        <taxon>Phyllobacteriaceae</taxon>
        <taxon>Mesorhizobium</taxon>
    </lineage>
</organism>
<keyword evidence="9" id="KW-0902">Two-component regulatory system</keyword>
<evidence type="ECO:0000256" key="7">
    <source>
        <dbReference type="ARBA" id="ARBA00022777"/>
    </source>
</evidence>
<dbReference type="EC" id="2.7.13.3" evidence="3"/>
<dbReference type="PROSITE" id="PS50109">
    <property type="entry name" value="HIS_KIN"/>
    <property type="match status" value="1"/>
</dbReference>
<keyword evidence="10" id="KW-0472">Membrane</keyword>
<dbReference type="Pfam" id="PF00672">
    <property type="entry name" value="HAMP"/>
    <property type="match status" value="1"/>
</dbReference>
<evidence type="ECO:0000259" key="11">
    <source>
        <dbReference type="PROSITE" id="PS50109"/>
    </source>
</evidence>
<dbReference type="PROSITE" id="PS50885">
    <property type="entry name" value="HAMP"/>
    <property type="match status" value="1"/>
</dbReference>
<dbReference type="EMBL" id="BA000012">
    <property type="protein sequence ID" value="BAB52164.1"/>
    <property type="molecule type" value="Genomic_DNA"/>
</dbReference>
<dbReference type="InterPro" id="IPR005467">
    <property type="entry name" value="His_kinase_dom"/>
</dbReference>
<name>Q98B08_RHILO</name>
<evidence type="ECO:0000256" key="6">
    <source>
        <dbReference type="ARBA" id="ARBA00022692"/>
    </source>
</evidence>
<keyword evidence="5" id="KW-0808">Transferase</keyword>
<dbReference type="GO" id="GO:0000155">
    <property type="term" value="F:phosphorelay sensor kinase activity"/>
    <property type="evidence" value="ECO:0007669"/>
    <property type="project" value="InterPro"/>
</dbReference>
<dbReference type="SMART" id="SM00304">
    <property type="entry name" value="HAMP"/>
    <property type="match status" value="1"/>
</dbReference>
<dbReference type="eggNOG" id="COG2205">
    <property type="taxonomic scope" value="Bacteria"/>
</dbReference>
<reference evidence="13 14" key="1">
    <citation type="journal article" date="2000" name="DNA Res.">
        <title>Complete genome structure of the nitrogen-fixing symbiotic bacterium Mesorhizobium loti.</title>
        <authorList>
            <person name="Kaneko T."/>
            <person name="Nakamura Y."/>
            <person name="Sato S."/>
            <person name="Asamizu E."/>
            <person name="Kato T."/>
            <person name="Sasamoto S."/>
            <person name="Watanabe A."/>
            <person name="Idesawa K."/>
            <person name="Ishikawa A."/>
            <person name="Kawashima K."/>
            <person name="Kimura T."/>
            <person name="Kishida Y."/>
            <person name="Kiyokawa C."/>
            <person name="Kohara M."/>
            <person name="Matsumoto M."/>
            <person name="Matsuno A."/>
            <person name="Mochizuki Y."/>
            <person name="Nakayama S."/>
            <person name="Nakazaki N."/>
            <person name="Shimpo S."/>
            <person name="Sugimoto M."/>
            <person name="Takeuchi C."/>
            <person name="Yamada M."/>
            <person name="Tabata S."/>
        </authorList>
    </citation>
    <scope>NUCLEOTIDE SEQUENCE [LARGE SCALE GENOMIC DNA]</scope>
    <source>
        <strain evidence="14">LMG 29417 / CECT 9101 / MAFF 303099</strain>
    </source>
</reference>
<dbReference type="Pfam" id="PF02518">
    <property type="entry name" value="HATPase_c"/>
    <property type="match status" value="1"/>
</dbReference>
<evidence type="ECO:0000313" key="14">
    <source>
        <dbReference type="Proteomes" id="UP000000552"/>
    </source>
</evidence>
<dbReference type="HOGENOM" id="CLU_000445_89_6_5"/>
<evidence type="ECO:0000256" key="4">
    <source>
        <dbReference type="ARBA" id="ARBA00022553"/>
    </source>
</evidence>
<evidence type="ECO:0000256" key="5">
    <source>
        <dbReference type="ARBA" id="ARBA00022679"/>
    </source>
</evidence>
<dbReference type="InterPro" id="IPR050428">
    <property type="entry name" value="TCS_sensor_his_kinase"/>
</dbReference>
<comment type="subcellular location">
    <subcellularLocation>
        <location evidence="2">Membrane</location>
    </subcellularLocation>
</comment>
<dbReference type="KEGG" id="mlo:mll5777"/>
<comment type="catalytic activity">
    <reaction evidence="1">
        <text>ATP + protein L-histidine = ADP + protein N-phospho-L-histidine.</text>
        <dbReference type="EC" id="2.7.13.3"/>
    </reaction>
</comment>
<dbReference type="Proteomes" id="UP000000552">
    <property type="component" value="Chromosome"/>
</dbReference>
<evidence type="ECO:0000313" key="13">
    <source>
        <dbReference type="EMBL" id="BAB52164.1"/>
    </source>
</evidence>
<dbReference type="GO" id="GO:0005886">
    <property type="term" value="C:plasma membrane"/>
    <property type="evidence" value="ECO:0007669"/>
    <property type="project" value="TreeGrafter"/>
</dbReference>
<dbReference type="PANTHER" id="PTHR45436:SF8">
    <property type="entry name" value="HISTIDINE KINASE"/>
    <property type="match status" value="1"/>
</dbReference>
<evidence type="ECO:0000256" key="10">
    <source>
        <dbReference type="SAM" id="Phobius"/>
    </source>
</evidence>
<gene>
    <name evidence="13" type="ordered locus">mll5777</name>
</gene>
<feature type="domain" description="HAMP" evidence="12">
    <location>
        <begin position="180"/>
        <end position="233"/>
    </location>
</feature>
<dbReference type="RefSeq" id="WP_010913500.1">
    <property type="nucleotide sequence ID" value="NC_002678.2"/>
</dbReference>
<dbReference type="InterPro" id="IPR003594">
    <property type="entry name" value="HATPase_dom"/>
</dbReference>
<dbReference type="Gene3D" id="6.10.340.10">
    <property type="match status" value="1"/>
</dbReference>
<accession>Q98B08</accession>
<dbReference type="InterPro" id="IPR003660">
    <property type="entry name" value="HAMP_dom"/>
</dbReference>
<keyword evidence="7" id="KW-0418">Kinase</keyword>
<dbReference type="eggNOG" id="COG2972">
    <property type="taxonomic scope" value="Bacteria"/>
</dbReference>
<proteinExistence type="predicted"/>
<dbReference type="InterPro" id="IPR003661">
    <property type="entry name" value="HisK_dim/P_dom"/>
</dbReference>
<feature type="transmembrane region" description="Helical" evidence="10">
    <location>
        <begin position="12"/>
        <end position="34"/>
    </location>
</feature>
<dbReference type="PATRIC" id="fig|266835.9.peg.4597"/>
<keyword evidence="6 10" id="KW-0812">Transmembrane</keyword>
<dbReference type="AlphaFoldDB" id="Q98B08"/>
<evidence type="ECO:0000256" key="8">
    <source>
        <dbReference type="ARBA" id="ARBA00022989"/>
    </source>
</evidence>
<feature type="domain" description="Histidine kinase" evidence="11">
    <location>
        <begin position="241"/>
        <end position="455"/>
    </location>
</feature>
<protein>
    <recommendedName>
        <fullName evidence="3">histidine kinase</fullName>
        <ecNumber evidence="3">2.7.13.3</ecNumber>
    </recommendedName>
</protein>
<evidence type="ECO:0000256" key="2">
    <source>
        <dbReference type="ARBA" id="ARBA00004370"/>
    </source>
</evidence>
<dbReference type="SUPFAM" id="SSF158472">
    <property type="entry name" value="HAMP domain-like"/>
    <property type="match status" value="1"/>
</dbReference>
<feature type="transmembrane region" description="Helical" evidence="10">
    <location>
        <begin position="155"/>
        <end position="177"/>
    </location>
</feature>
<dbReference type="CDD" id="cd00082">
    <property type="entry name" value="HisKA"/>
    <property type="match status" value="1"/>
</dbReference>
<keyword evidence="8 10" id="KW-1133">Transmembrane helix</keyword>
<dbReference type="SUPFAM" id="SSF47384">
    <property type="entry name" value="Homodimeric domain of signal transducing histidine kinase"/>
    <property type="match status" value="1"/>
</dbReference>
<evidence type="ECO:0000256" key="1">
    <source>
        <dbReference type="ARBA" id="ARBA00000085"/>
    </source>
</evidence>
<evidence type="ECO:0000259" key="12">
    <source>
        <dbReference type="PROSITE" id="PS50885"/>
    </source>
</evidence>
<dbReference type="InterPro" id="IPR036890">
    <property type="entry name" value="HATPase_C_sf"/>
</dbReference>
<dbReference type="InterPro" id="IPR036097">
    <property type="entry name" value="HisK_dim/P_sf"/>
</dbReference>
<dbReference type="SUPFAM" id="SSF55874">
    <property type="entry name" value="ATPase domain of HSP90 chaperone/DNA topoisomerase II/histidine kinase"/>
    <property type="match status" value="1"/>
</dbReference>
<dbReference type="CDD" id="cd06225">
    <property type="entry name" value="HAMP"/>
    <property type="match status" value="1"/>
</dbReference>
<dbReference type="SMART" id="SM00387">
    <property type="entry name" value="HATPase_c"/>
    <property type="match status" value="1"/>
</dbReference>
<dbReference type="PANTHER" id="PTHR45436">
    <property type="entry name" value="SENSOR HISTIDINE KINASE YKOH"/>
    <property type="match status" value="1"/>
</dbReference>
<keyword evidence="4" id="KW-0597">Phosphoprotein</keyword>
<dbReference type="Gene3D" id="3.30.565.10">
    <property type="entry name" value="Histidine kinase-like ATPase, C-terminal domain"/>
    <property type="match status" value="1"/>
</dbReference>